<feature type="domain" description="AAA+ ATPase" evidence="13">
    <location>
        <begin position="44"/>
        <end position="191"/>
    </location>
</feature>
<dbReference type="GO" id="GO:0003677">
    <property type="term" value="F:DNA binding"/>
    <property type="evidence" value="ECO:0007669"/>
    <property type="project" value="InterPro"/>
</dbReference>
<evidence type="ECO:0000256" key="3">
    <source>
        <dbReference type="ARBA" id="ARBA00022695"/>
    </source>
</evidence>
<dbReference type="AlphaFoldDB" id="A0A8J3A3R9"/>
<dbReference type="Pfam" id="PF12169">
    <property type="entry name" value="DNA_pol3_gamma3"/>
    <property type="match status" value="1"/>
</dbReference>
<feature type="compositionally biased region" description="Acidic residues" evidence="12">
    <location>
        <begin position="576"/>
        <end position="594"/>
    </location>
</feature>
<comment type="caution">
    <text evidence="14">The sequence shown here is derived from an EMBL/GenBank/DDBJ whole genome shotgun (WGS) entry which is preliminary data.</text>
</comment>
<dbReference type="Pfam" id="PF13177">
    <property type="entry name" value="DNA_pol3_delta2"/>
    <property type="match status" value="1"/>
</dbReference>
<feature type="region of interest" description="Disordered" evidence="12">
    <location>
        <begin position="564"/>
        <end position="594"/>
    </location>
</feature>
<gene>
    <name evidence="11" type="primary">dnaX</name>
    <name evidence="15" type="ORF">FF098_000400</name>
    <name evidence="14" type="ORF">GCM10011355_00800</name>
</gene>
<dbReference type="InterPro" id="IPR027417">
    <property type="entry name" value="P-loop_NTPase"/>
</dbReference>
<dbReference type="NCBIfam" id="TIGR02397">
    <property type="entry name" value="dnaX_nterm"/>
    <property type="match status" value="1"/>
</dbReference>
<dbReference type="Gene3D" id="1.10.8.60">
    <property type="match status" value="1"/>
</dbReference>
<dbReference type="InterPro" id="IPR050238">
    <property type="entry name" value="DNA_Rep/Repair_Clamp_Loader"/>
</dbReference>
<dbReference type="InterPro" id="IPR045085">
    <property type="entry name" value="HLD_clamp_pol_III_gamma_tau"/>
</dbReference>
<dbReference type="InterPro" id="IPR022754">
    <property type="entry name" value="DNA_pol_III_gamma-3"/>
</dbReference>
<evidence type="ECO:0000256" key="2">
    <source>
        <dbReference type="ARBA" id="ARBA00022679"/>
    </source>
</evidence>
<dbReference type="Pfam" id="PF22608">
    <property type="entry name" value="DNAX_ATPase_lid"/>
    <property type="match status" value="1"/>
</dbReference>
<comment type="function">
    <text evidence="11">DNA polymerase III is a complex, multichain enzyme responsible for most of the replicative synthesis in bacteria. This DNA polymerase also exhibits 3' to 5' exonuclease activity.</text>
</comment>
<comment type="similarity">
    <text evidence="1 11">Belongs to the DnaX/STICHEL family.</text>
</comment>
<evidence type="ECO:0000256" key="10">
    <source>
        <dbReference type="ARBA" id="ARBA00049244"/>
    </source>
</evidence>
<dbReference type="CDD" id="cd00009">
    <property type="entry name" value="AAA"/>
    <property type="match status" value="1"/>
</dbReference>
<dbReference type="Pfam" id="PF12362">
    <property type="entry name" value="DUF3646"/>
    <property type="match status" value="1"/>
</dbReference>
<keyword evidence="3 11" id="KW-0548">Nucleotidyltransferase</keyword>
<evidence type="ECO:0000256" key="1">
    <source>
        <dbReference type="ARBA" id="ARBA00006360"/>
    </source>
</evidence>
<keyword evidence="6 11" id="KW-0547">Nucleotide-binding</keyword>
<dbReference type="GO" id="GO:0046872">
    <property type="term" value="F:metal ion binding"/>
    <property type="evidence" value="ECO:0007669"/>
    <property type="project" value="UniProtKB-KW"/>
</dbReference>
<dbReference type="SUPFAM" id="SSF52540">
    <property type="entry name" value="P-loop containing nucleoside triphosphate hydrolases"/>
    <property type="match status" value="1"/>
</dbReference>
<dbReference type="GO" id="GO:0003887">
    <property type="term" value="F:DNA-directed DNA polymerase activity"/>
    <property type="evidence" value="ECO:0007669"/>
    <property type="project" value="UniProtKB-KW"/>
</dbReference>
<feature type="compositionally biased region" description="Polar residues" evidence="12">
    <location>
        <begin position="427"/>
        <end position="437"/>
    </location>
</feature>
<dbReference type="InterPro" id="IPR022107">
    <property type="entry name" value="DNA_pol_III_gamma/tau_C"/>
</dbReference>
<evidence type="ECO:0000256" key="9">
    <source>
        <dbReference type="ARBA" id="ARBA00022932"/>
    </source>
</evidence>
<evidence type="ECO:0000313" key="14">
    <source>
        <dbReference type="EMBL" id="GGH92100.1"/>
    </source>
</evidence>
<comment type="catalytic activity">
    <reaction evidence="10 11">
        <text>DNA(n) + a 2'-deoxyribonucleoside 5'-triphosphate = DNA(n+1) + diphosphate</text>
        <dbReference type="Rhea" id="RHEA:22508"/>
        <dbReference type="Rhea" id="RHEA-COMP:17339"/>
        <dbReference type="Rhea" id="RHEA-COMP:17340"/>
        <dbReference type="ChEBI" id="CHEBI:33019"/>
        <dbReference type="ChEBI" id="CHEBI:61560"/>
        <dbReference type="ChEBI" id="CHEBI:173112"/>
        <dbReference type="EC" id="2.7.7.7"/>
    </reaction>
</comment>
<evidence type="ECO:0000313" key="17">
    <source>
        <dbReference type="Proteomes" id="UP000818603"/>
    </source>
</evidence>
<reference evidence="15 17" key="2">
    <citation type="submission" date="2020-02" db="EMBL/GenBank/DDBJ databases">
        <title>Genome sequence of Parvularcula flava strain NH6-79.</title>
        <authorList>
            <person name="Abdul Karim M.H."/>
            <person name="Lam M.Q."/>
            <person name="Chen S.J."/>
            <person name="Yahya A."/>
            <person name="Shahir S."/>
            <person name="Shamsir M.S."/>
            <person name="Chong C.S."/>
        </authorList>
    </citation>
    <scope>NUCLEOTIDE SEQUENCE [LARGE SCALE GENOMIC DNA]</scope>
    <source>
        <strain evidence="15 17">NH6-79</strain>
    </source>
</reference>
<evidence type="ECO:0000256" key="6">
    <source>
        <dbReference type="ARBA" id="ARBA00022741"/>
    </source>
</evidence>
<dbReference type="CDD" id="cd18137">
    <property type="entry name" value="HLD_clamp_pol_III_gamma_tau"/>
    <property type="match status" value="1"/>
</dbReference>
<evidence type="ECO:0000256" key="5">
    <source>
        <dbReference type="ARBA" id="ARBA00022723"/>
    </source>
</evidence>
<dbReference type="Gene3D" id="3.40.50.300">
    <property type="entry name" value="P-loop containing nucleotide triphosphate hydrolases"/>
    <property type="match status" value="1"/>
</dbReference>
<dbReference type="InterPro" id="IPR008921">
    <property type="entry name" value="DNA_pol3_clamp-load_cplx_C"/>
</dbReference>
<dbReference type="GO" id="GO:0009360">
    <property type="term" value="C:DNA polymerase III complex"/>
    <property type="evidence" value="ECO:0007669"/>
    <property type="project" value="InterPro"/>
</dbReference>
<evidence type="ECO:0000256" key="12">
    <source>
        <dbReference type="SAM" id="MobiDB-lite"/>
    </source>
</evidence>
<dbReference type="Proteomes" id="UP000621856">
    <property type="component" value="Unassembled WGS sequence"/>
</dbReference>
<dbReference type="EMBL" id="VCJR02000001">
    <property type="protein sequence ID" value="NHK26361.1"/>
    <property type="molecule type" value="Genomic_DNA"/>
</dbReference>
<keyword evidence="5" id="KW-0479">Metal-binding</keyword>
<reference evidence="14" key="3">
    <citation type="submission" date="2020-09" db="EMBL/GenBank/DDBJ databases">
        <authorList>
            <person name="Sun Q."/>
            <person name="Zhou Y."/>
        </authorList>
    </citation>
    <scope>NUCLEOTIDE SEQUENCE</scope>
    <source>
        <strain evidence="14">CGMCC 1.14984</strain>
    </source>
</reference>
<evidence type="ECO:0000256" key="4">
    <source>
        <dbReference type="ARBA" id="ARBA00022705"/>
    </source>
</evidence>
<dbReference type="InterPro" id="IPR003593">
    <property type="entry name" value="AAA+_ATPase"/>
</dbReference>
<evidence type="ECO:0000259" key="13">
    <source>
        <dbReference type="SMART" id="SM00382"/>
    </source>
</evidence>
<dbReference type="Gene3D" id="1.20.272.10">
    <property type="match status" value="1"/>
</dbReference>
<proteinExistence type="inferred from homology"/>
<dbReference type="SUPFAM" id="SSF48019">
    <property type="entry name" value="post-AAA+ oligomerization domain-like"/>
    <property type="match status" value="1"/>
</dbReference>
<dbReference type="EC" id="2.7.7.7" evidence="11"/>
<feature type="compositionally biased region" description="Low complexity" evidence="12">
    <location>
        <begin position="415"/>
        <end position="425"/>
    </location>
</feature>
<comment type="subunit">
    <text evidence="11">DNA polymerase III contains a core (composed of alpha, epsilon and theta chains) that associates with a tau subunit. This core dimerizes to form the POLIII' complex. PolIII' associates with the gamma complex (composed of gamma, delta, delta', psi and chi chains) and with the beta chain to form the complete DNA polymerase III complex.</text>
</comment>
<accession>A0A8J3A3R9</accession>
<name>A0A8J3A3R9_9PROT</name>
<dbReference type="RefSeq" id="WP_155135774.1">
    <property type="nucleotide sequence ID" value="NZ_BMGZ01000001.1"/>
</dbReference>
<keyword evidence="17" id="KW-1185">Reference proteome</keyword>
<keyword evidence="4 11" id="KW-0235">DNA replication</keyword>
<organism evidence="14 16">
    <name type="scientific">Aquisalinus luteolus</name>
    <dbReference type="NCBI Taxonomy" id="1566827"/>
    <lineage>
        <taxon>Bacteria</taxon>
        <taxon>Pseudomonadati</taxon>
        <taxon>Pseudomonadota</taxon>
        <taxon>Alphaproteobacteria</taxon>
        <taxon>Parvularculales</taxon>
        <taxon>Parvularculaceae</taxon>
        <taxon>Aquisalinus</taxon>
    </lineage>
</organism>
<dbReference type="GO" id="GO:0006261">
    <property type="term" value="P:DNA-templated DNA replication"/>
    <property type="evidence" value="ECO:0007669"/>
    <property type="project" value="TreeGrafter"/>
</dbReference>
<protein>
    <recommendedName>
        <fullName evidence="11">DNA polymerase III subunit gamma/tau</fullName>
        <ecNumber evidence="11">2.7.7.7</ecNumber>
    </recommendedName>
</protein>
<keyword evidence="9 11" id="KW-0239">DNA-directed DNA polymerase</keyword>
<dbReference type="GO" id="GO:0005524">
    <property type="term" value="F:ATP binding"/>
    <property type="evidence" value="ECO:0007669"/>
    <property type="project" value="UniProtKB-KW"/>
</dbReference>
<evidence type="ECO:0000256" key="8">
    <source>
        <dbReference type="ARBA" id="ARBA00022840"/>
    </source>
</evidence>
<reference evidence="14" key="1">
    <citation type="journal article" date="2014" name="Int. J. Syst. Evol. Microbiol.">
        <title>Complete genome sequence of Corynebacterium casei LMG S-19264T (=DSM 44701T), isolated from a smear-ripened cheese.</title>
        <authorList>
            <consortium name="US DOE Joint Genome Institute (JGI-PGF)"/>
            <person name="Walter F."/>
            <person name="Albersmeier A."/>
            <person name="Kalinowski J."/>
            <person name="Ruckert C."/>
        </authorList>
    </citation>
    <scope>NUCLEOTIDE SEQUENCE</scope>
    <source>
        <strain evidence="14">CGMCC 1.14984</strain>
    </source>
</reference>
<evidence type="ECO:0000256" key="11">
    <source>
        <dbReference type="RuleBase" id="RU364063"/>
    </source>
</evidence>
<dbReference type="PANTHER" id="PTHR11669">
    <property type="entry name" value="REPLICATION FACTOR C / DNA POLYMERASE III GAMMA-TAU SUBUNIT"/>
    <property type="match status" value="1"/>
</dbReference>
<dbReference type="EMBL" id="BMGZ01000001">
    <property type="protein sequence ID" value="GGH92100.1"/>
    <property type="molecule type" value="Genomic_DNA"/>
</dbReference>
<keyword evidence="2 11" id="KW-0808">Transferase</keyword>
<dbReference type="PANTHER" id="PTHR11669:SF0">
    <property type="entry name" value="PROTEIN STICHEL-LIKE 2"/>
    <property type="match status" value="1"/>
</dbReference>
<sequence length="594" mass="64437">MSDSETKTPYQVLARKYRPQNFDDLLGHDAMVRTLRNAFASGRIAHAWILTGVRGVGKTTTARIMARALNYETEDGIDQPTIDMEKPGIHCQAIAESRHPDVIEMDAASRTGVGDIRELIESVRYAPVQARYKVYIIDEVHMLSNSAFNALLKTLEEPPPHVKFIFATTEIRKLPVTVLSRTQRFDLRRFDQDTLADYLQGICEKENATVERDGLLMIARAAEGSVRDALSLLDQAIIQHATSGGEAVTAGDVQDMLGLADRSTSWNMLGAAMKGEAAEALKLFRRQYDAGADPVVILRDMLELVHLLTRVKAAGDEAASHGSAGTAEAVQAKGMADKFPMAGLTRAWSLLMKGLQEAQVAPDPAAAGEMTLIRLCYAADLPTPDEAVRMLTEGKVSGGGAAPQGAPSGGGSGGARAVSGGAVRQEAQPSSAPQANYRSAPKMEAANQTRLSSLKDLVALCSQNRDARLRHEIENFVRIVKFEPGVIDFHPAEGAPRNLAGRIAAKLKDWTGERWTVSINTREKGEDTLRHDRDSVVYAHPLFIAAREAFPEIPDENVRIKQISEDNTALTAGAGEEGEDLDDLPDLSDEVDPD</sequence>
<dbReference type="FunFam" id="3.40.50.300:FF:000014">
    <property type="entry name" value="DNA polymerase III subunit gamma/tau"/>
    <property type="match status" value="1"/>
</dbReference>
<evidence type="ECO:0000313" key="16">
    <source>
        <dbReference type="Proteomes" id="UP000621856"/>
    </source>
</evidence>
<evidence type="ECO:0000313" key="15">
    <source>
        <dbReference type="EMBL" id="NHK26361.1"/>
    </source>
</evidence>
<dbReference type="FunFam" id="1.10.8.60:FF:000013">
    <property type="entry name" value="DNA polymerase III subunit gamma/tau"/>
    <property type="match status" value="1"/>
</dbReference>
<dbReference type="NCBIfam" id="NF006585">
    <property type="entry name" value="PRK09111.1"/>
    <property type="match status" value="1"/>
</dbReference>
<feature type="region of interest" description="Disordered" evidence="12">
    <location>
        <begin position="395"/>
        <end position="446"/>
    </location>
</feature>
<keyword evidence="8 11" id="KW-0067">ATP-binding</keyword>
<dbReference type="InterPro" id="IPR012763">
    <property type="entry name" value="DNA_pol_III_sug/sutau_N"/>
</dbReference>
<dbReference type="Proteomes" id="UP000818603">
    <property type="component" value="Unassembled WGS sequence"/>
</dbReference>
<evidence type="ECO:0000256" key="7">
    <source>
        <dbReference type="ARBA" id="ARBA00022833"/>
    </source>
</evidence>
<dbReference type="SMART" id="SM00382">
    <property type="entry name" value="AAA"/>
    <property type="match status" value="1"/>
</dbReference>
<feature type="compositionally biased region" description="Gly residues" evidence="12">
    <location>
        <begin position="396"/>
        <end position="414"/>
    </location>
</feature>
<keyword evidence="7" id="KW-0862">Zinc</keyword>